<comment type="caution">
    <text evidence="2">The sequence shown here is derived from an EMBL/GenBank/DDBJ whole genome shotgun (WGS) entry which is preliminary data.</text>
</comment>
<dbReference type="Pfam" id="PF13966">
    <property type="entry name" value="zf-RVT"/>
    <property type="match status" value="1"/>
</dbReference>
<accession>A0AAW2UWY1</accession>
<evidence type="ECO:0000313" key="2">
    <source>
        <dbReference type="EMBL" id="KAL0421158.1"/>
    </source>
</evidence>
<reference evidence="2" key="1">
    <citation type="submission" date="2020-06" db="EMBL/GenBank/DDBJ databases">
        <authorList>
            <person name="Li T."/>
            <person name="Hu X."/>
            <person name="Zhang T."/>
            <person name="Song X."/>
            <person name="Zhang H."/>
            <person name="Dai N."/>
            <person name="Sheng W."/>
            <person name="Hou X."/>
            <person name="Wei L."/>
        </authorList>
    </citation>
    <scope>NUCLEOTIDE SEQUENCE</scope>
    <source>
        <strain evidence="2">KEN1</strain>
        <tissue evidence="2">Leaf</tissue>
    </source>
</reference>
<proteinExistence type="predicted"/>
<sequence>MTEAQRGSRECGEPSSASRDNWNFIWSARVPPKVRVFAWIVCRNGLPTVLNLERRGVYTQGVCAWCGSEQEDIMDCLLRCSFPRQVWALSHLRWSIISQEASSTEAWLRGLHRFVDMESFNRALLICWFLWGTRNRLLFDNIQCPAGEVMERVRCYEAAILFKG</sequence>
<name>A0AAW2UWY1_9LAMI</name>
<dbReference type="AlphaFoldDB" id="A0AAW2UWY1"/>
<dbReference type="EMBL" id="JACGWN010000011">
    <property type="protein sequence ID" value="KAL0421158.1"/>
    <property type="molecule type" value="Genomic_DNA"/>
</dbReference>
<gene>
    <name evidence="2" type="ORF">Slati_3138700</name>
</gene>
<evidence type="ECO:0000259" key="1">
    <source>
        <dbReference type="Pfam" id="PF13966"/>
    </source>
</evidence>
<dbReference type="InterPro" id="IPR026960">
    <property type="entry name" value="RVT-Znf"/>
</dbReference>
<protein>
    <recommendedName>
        <fullName evidence="1">Reverse transcriptase zinc-binding domain-containing protein</fullName>
    </recommendedName>
</protein>
<reference evidence="2" key="2">
    <citation type="journal article" date="2024" name="Plant">
        <title>Genomic evolution and insights into agronomic trait innovations of Sesamum species.</title>
        <authorList>
            <person name="Miao H."/>
            <person name="Wang L."/>
            <person name="Qu L."/>
            <person name="Liu H."/>
            <person name="Sun Y."/>
            <person name="Le M."/>
            <person name="Wang Q."/>
            <person name="Wei S."/>
            <person name="Zheng Y."/>
            <person name="Lin W."/>
            <person name="Duan Y."/>
            <person name="Cao H."/>
            <person name="Xiong S."/>
            <person name="Wang X."/>
            <person name="Wei L."/>
            <person name="Li C."/>
            <person name="Ma Q."/>
            <person name="Ju M."/>
            <person name="Zhao R."/>
            <person name="Li G."/>
            <person name="Mu C."/>
            <person name="Tian Q."/>
            <person name="Mei H."/>
            <person name="Zhang T."/>
            <person name="Gao T."/>
            <person name="Zhang H."/>
        </authorList>
    </citation>
    <scope>NUCLEOTIDE SEQUENCE</scope>
    <source>
        <strain evidence="2">KEN1</strain>
    </source>
</reference>
<feature type="domain" description="Reverse transcriptase zinc-binding" evidence="1">
    <location>
        <begin position="17"/>
        <end position="87"/>
    </location>
</feature>
<organism evidence="2">
    <name type="scientific">Sesamum latifolium</name>
    <dbReference type="NCBI Taxonomy" id="2727402"/>
    <lineage>
        <taxon>Eukaryota</taxon>
        <taxon>Viridiplantae</taxon>
        <taxon>Streptophyta</taxon>
        <taxon>Embryophyta</taxon>
        <taxon>Tracheophyta</taxon>
        <taxon>Spermatophyta</taxon>
        <taxon>Magnoliopsida</taxon>
        <taxon>eudicotyledons</taxon>
        <taxon>Gunneridae</taxon>
        <taxon>Pentapetalae</taxon>
        <taxon>asterids</taxon>
        <taxon>lamiids</taxon>
        <taxon>Lamiales</taxon>
        <taxon>Pedaliaceae</taxon>
        <taxon>Sesamum</taxon>
    </lineage>
</organism>